<gene>
    <name evidence="1" type="ORF">NIES46_47690</name>
</gene>
<evidence type="ECO:0000313" key="2">
    <source>
        <dbReference type="Proteomes" id="UP000326169"/>
    </source>
</evidence>
<dbReference type="GeneID" id="301685474"/>
<accession>A0A5M3TDL9</accession>
<comment type="caution">
    <text evidence="1">The sequence shown here is derived from an EMBL/GenBank/DDBJ whole genome shotgun (WGS) entry which is preliminary data.</text>
</comment>
<proteinExistence type="predicted"/>
<keyword evidence="2" id="KW-1185">Reference proteome</keyword>
<name>A0A5M3TDL9_LIMPL</name>
<reference evidence="1 2" key="1">
    <citation type="journal article" date="2019" name="J Genomics">
        <title>The Draft Genome of a Hydrogen-producing Cyanobacterium, Arthrospira platensis NIES-46.</title>
        <authorList>
            <person name="Suzuki S."/>
            <person name="Yamaguchi H."/>
            <person name="Kawachi M."/>
        </authorList>
    </citation>
    <scope>NUCLEOTIDE SEQUENCE [LARGE SCALE GENOMIC DNA]</scope>
    <source>
        <strain evidence="1 2">NIES-46</strain>
    </source>
</reference>
<sequence length="117" mass="12794">MAARTKLVQLGTGSTAKVFRASAVMYTSQNADVLGIKDVEEVNLKAPLYDTGELMRVGALVRLNVACQGTGGRKINYRIFCDGEEVSPALAFYRSTRKTLNGRTVLGANLDRRQVLR</sequence>
<dbReference type="EMBL" id="BIMW01000237">
    <property type="protein sequence ID" value="GCE96697.1"/>
    <property type="molecule type" value="Genomic_DNA"/>
</dbReference>
<evidence type="ECO:0000313" key="1">
    <source>
        <dbReference type="EMBL" id="GCE96697.1"/>
    </source>
</evidence>
<dbReference type="Proteomes" id="UP000326169">
    <property type="component" value="Unassembled WGS sequence"/>
</dbReference>
<protein>
    <submittedName>
        <fullName evidence="1">Uncharacterized protein</fullName>
    </submittedName>
</protein>
<dbReference type="RefSeq" id="WP_006615960.1">
    <property type="nucleotide sequence ID" value="NZ_BIMW01000237.1"/>
</dbReference>
<organism evidence="1 2">
    <name type="scientific">Limnospira platensis NIES-46</name>
    <dbReference type="NCBI Taxonomy" id="1236695"/>
    <lineage>
        <taxon>Bacteria</taxon>
        <taxon>Bacillati</taxon>
        <taxon>Cyanobacteriota</taxon>
        <taxon>Cyanophyceae</taxon>
        <taxon>Oscillatoriophycideae</taxon>
        <taxon>Oscillatoriales</taxon>
        <taxon>Sirenicapillariaceae</taxon>
        <taxon>Limnospira</taxon>
    </lineage>
</organism>